<keyword evidence="10" id="KW-1185">Reference proteome</keyword>
<proteinExistence type="inferred from homology"/>
<keyword evidence="5 8" id="KW-0255">Endonuclease</keyword>
<dbReference type="Gene3D" id="3.40.390.30">
    <property type="entry name" value="Metalloproteases ('zincins'), catalytic domain"/>
    <property type="match status" value="1"/>
</dbReference>
<dbReference type="EMBL" id="APND01000001">
    <property type="protein sequence ID" value="MES1928259.1"/>
    <property type="molecule type" value="Genomic_DNA"/>
</dbReference>
<dbReference type="Pfam" id="PF02130">
    <property type="entry name" value="YbeY"/>
    <property type="match status" value="1"/>
</dbReference>
<evidence type="ECO:0000256" key="3">
    <source>
        <dbReference type="ARBA" id="ARBA00022722"/>
    </source>
</evidence>
<comment type="subcellular location">
    <subcellularLocation>
        <location evidence="8">Cytoplasm</location>
    </subcellularLocation>
</comment>
<name>A0ABV2AX88_9GAMM</name>
<evidence type="ECO:0000256" key="2">
    <source>
        <dbReference type="ARBA" id="ARBA00022517"/>
    </source>
</evidence>
<comment type="function">
    <text evidence="8">Single strand-specific metallo-endoribonuclease involved in late-stage 70S ribosome quality control and in maturation of the 3' terminus of the 16S rRNA.</text>
</comment>
<comment type="caution">
    <text evidence="9">The sequence shown here is derived from an EMBL/GenBank/DDBJ whole genome shotgun (WGS) entry which is preliminary data.</text>
</comment>
<dbReference type="NCBIfam" id="TIGR00043">
    <property type="entry name" value="rRNA maturation RNase YbeY"/>
    <property type="match status" value="1"/>
</dbReference>
<keyword evidence="3 8" id="KW-0540">Nuclease</keyword>
<dbReference type="PROSITE" id="PS01306">
    <property type="entry name" value="UPF0054"/>
    <property type="match status" value="1"/>
</dbReference>
<dbReference type="Proteomes" id="UP001460888">
    <property type="component" value="Unassembled WGS sequence"/>
</dbReference>
<keyword evidence="7 8" id="KW-0862">Zinc</keyword>
<evidence type="ECO:0000256" key="4">
    <source>
        <dbReference type="ARBA" id="ARBA00022723"/>
    </source>
</evidence>
<comment type="cofactor">
    <cofactor evidence="8">
        <name>Zn(2+)</name>
        <dbReference type="ChEBI" id="CHEBI:29105"/>
    </cofactor>
    <text evidence="8">Binds 1 zinc ion.</text>
</comment>
<dbReference type="InterPro" id="IPR023091">
    <property type="entry name" value="MetalPrtase_cat_dom_sf_prd"/>
</dbReference>
<dbReference type="InterPro" id="IPR020549">
    <property type="entry name" value="YbeY_CS"/>
</dbReference>
<protein>
    <recommendedName>
        <fullName evidence="8">Endoribonuclease YbeY</fullName>
        <ecNumber evidence="8">3.1.-.-</ecNumber>
    </recommendedName>
</protein>
<feature type="binding site" evidence="8">
    <location>
        <position position="118"/>
    </location>
    <ligand>
        <name>Zn(2+)</name>
        <dbReference type="ChEBI" id="CHEBI:29105"/>
        <note>catalytic</note>
    </ligand>
</feature>
<dbReference type="GO" id="GO:0016787">
    <property type="term" value="F:hydrolase activity"/>
    <property type="evidence" value="ECO:0007669"/>
    <property type="project" value="UniProtKB-KW"/>
</dbReference>
<evidence type="ECO:0000256" key="7">
    <source>
        <dbReference type="ARBA" id="ARBA00022833"/>
    </source>
</evidence>
<comment type="similarity">
    <text evidence="1 8">Belongs to the endoribonuclease YbeY family.</text>
</comment>
<evidence type="ECO:0000256" key="6">
    <source>
        <dbReference type="ARBA" id="ARBA00022801"/>
    </source>
</evidence>
<dbReference type="RefSeq" id="WP_353109218.1">
    <property type="nucleotide sequence ID" value="NZ_APND01000001.1"/>
</dbReference>
<accession>A0ABV2AX88</accession>
<dbReference type="InterPro" id="IPR002036">
    <property type="entry name" value="YbeY"/>
</dbReference>
<gene>
    <name evidence="8" type="primary">ybeY</name>
    <name evidence="9" type="ORF">SADO_03350</name>
</gene>
<evidence type="ECO:0000313" key="9">
    <source>
        <dbReference type="EMBL" id="MES1928259.1"/>
    </source>
</evidence>
<keyword evidence="4 8" id="KW-0479">Metal-binding</keyword>
<evidence type="ECO:0000256" key="5">
    <source>
        <dbReference type="ARBA" id="ARBA00022759"/>
    </source>
</evidence>
<dbReference type="SUPFAM" id="SSF55486">
    <property type="entry name" value="Metalloproteases ('zincins'), catalytic domain"/>
    <property type="match status" value="1"/>
</dbReference>
<feature type="binding site" evidence="8">
    <location>
        <position position="114"/>
    </location>
    <ligand>
        <name>Zn(2+)</name>
        <dbReference type="ChEBI" id="CHEBI:29105"/>
        <note>catalytic</note>
    </ligand>
</feature>
<sequence length="157" mass="17014">MNVELALDCAPGIEAVDTDALEAAAVAALRGAEQDDEPVYEIAVRLVDEAESAELNGQYRDKPYATNVLSFPAGAELPGLVVLGDLVICMPVIEREAGEQHKSVDVHLCHMVVHGVLHLLGYDHIGDDEAETMEALERRIMAGLGHDDPYRERDTAI</sequence>
<keyword evidence="8" id="KW-0698">rRNA processing</keyword>
<dbReference type="HAMAP" id="MF_00009">
    <property type="entry name" value="Endoribonucl_YbeY"/>
    <property type="match status" value="1"/>
</dbReference>
<keyword evidence="2 8" id="KW-0690">Ribosome biogenesis</keyword>
<dbReference type="EC" id="3.1.-.-" evidence="8"/>
<dbReference type="PANTHER" id="PTHR46986">
    <property type="entry name" value="ENDORIBONUCLEASE YBEY, CHLOROPLASTIC"/>
    <property type="match status" value="1"/>
</dbReference>
<keyword evidence="6 8" id="KW-0378">Hydrolase</keyword>
<evidence type="ECO:0000313" key="10">
    <source>
        <dbReference type="Proteomes" id="UP001460888"/>
    </source>
</evidence>
<organism evidence="9 10">
    <name type="scientific">Salinisphaera dokdonensis CL-ES53</name>
    <dbReference type="NCBI Taxonomy" id="1304272"/>
    <lineage>
        <taxon>Bacteria</taxon>
        <taxon>Pseudomonadati</taxon>
        <taxon>Pseudomonadota</taxon>
        <taxon>Gammaproteobacteria</taxon>
        <taxon>Salinisphaerales</taxon>
        <taxon>Salinisphaeraceae</taxon>
        <taxon>Salinisphaera</taxon>
    </lineage>
</organism>
<feature type="binding site" evidence="8">
    <location>
        <position position="124"/>
    </location>
    <ligand>
        <name>Zn(2+)</name>
        <dbReference type="ChEBI" id="CHEBI:29105"/>
        <note>catalytic</note>
    </ligand>
</feature>
<keyword evidence="8" id="KW-0963">Cytoplasm</keyword>
<evidence type="ECO:0000256" key="1">
    <source>
        <dbReference type="ARBA" id="ARBA00010875"/>
    </source>
</evidence>
<reference evidence="9 10" key="1">
    <citation type="submission" date="2013-03" db="EMBL/GenBank/DDBJ databases">
        <title>Salinisphaera dokdonensis CL-ES53 Genome Sequencing.</title>
        <authorList>
            <person name="Li C."/>
            <person name="Lai Q."/>
            <person name="Shao Z."/>
        </authorList>
    </citation>
    <scope>NUCLEOTIDE SEQUENCE [LARGE SCALE GENOMIC DNA]</scope>
    <source>
        <strain evidence="9 10">CL-ES53</strain>
    </source>
</reference>
<evidence type="ECO:0000256" key="8">
    <source>
        <dbReference type="HAMAP-Rule" id="MF_00009"/>
    </source>
</evidence>
<dbReference type="PANTHER" id="PTHR46986:SF1">
    <property type="entry name" value="ENDORIBONUCLEASE YBEY, CHLOROPLASTIC"/>
    <property type="match status" value="1"/>
</dbReference>